<proteinExistence type="predicted"/>
<organism evidence="2 3">
    <name type="scientific">Fusarium albosuccineum</name>
    <dbReference type="NCBI Taxonomy" id="1237068"/>
    <lineage>
        <taxon>Eukaryota</taxon>
        <taxon>Fungi</taxon>
        <taxon>Dikarya</taxon>
        <taxon>Ascomycota</taxon>
        <taxon>Pezizomycotina</taxon>
        <taxon>Sordariomycetes</taxon>
        <taxon>Hypocreomycetidae</taxon>
        <taxon>Hypocreales</taxon>
        <taxon>Nectriaceae</taxon>
        <taxon>Fusarium</taxon>
        <taxon>Fusarium decemcellulare species complex</taxon>
    </lineage>
</organism>
<sequence>MCTAAQGKHPQIPTALPKPQRHTAIPQNIIFIERWLDLETQGVKPQDRSPVTAGTRPQVPEPFQGTSESLPAPLKKSVWSRRCLISFLSLAAGVTPALALAATSRAASIHTEHLGTVYPFQDPESRCWSLCLSNPHRFHPLDFIQPPGSSPHPLQHRSRLPGLPLGPLKPPASHLSQCLEMEAWNVLPLLEQAGHVRTWIPRKETMVPAPKPVENGSSSTMLRQFGSHGSRGKESLV</sequence>
<feature type="region of interest" description="Disordered" evidence="1">
    <location>
        <begin position="207"/>
        <end position="237"/>
    </location>
</feature>
<gene>
    <name evidence="2" type="ORF">FALBO_12880</name>
</gene>
<dbReference type="EMBL" id="JAADYS010001965">
    <property type="protein sequence ID" value="KAF4460346.1"/>
    <property type="molecule type" value="Genomic_DNA"/>
</dbReference>
<dbReference type="AlphaFoldDB" id="A0A8H4L1K7"/>
<dbReference type="Proteomes" id="UP000554235">
    <property type="component" value="Unassembled WGS sequence"/>
</dbReference>
<protein>
    <submittedName>
        <fullName evidence="2">Uncharacterized protein</fullName>
    </submittedName>
</protein>
<evidence type="ECO:0000313" key="3">
    <source>
        <dbReference type="Proteomes" id="UP000554235"/>
    </source>
</evidence>
<evidence type="ECO:0000313" key="2">
    <source>
        <dbReference type="EMBL" id="KAF4460346.1"/>
    </source>
</evidence>
<keyword evidence="3" id="KW-1185">Reference proteome</keyword>
<comment type="caution">
    <text evidence="2">The sequence shown here is derived from an EMBL/GenBank/DDBJ whole genome shotgun (WGS) entry which is preliminary data.</text>
</comment>
<name>A0A8H4L1K7_9HYPO</name>
<reference evidence="2 3" key="1">
    <citation type="submission" date="2020-01" db="EMBL/GenBank/DDBJ databases">
        <title>Identification and distribution of gene clusters putatively required for synthesis of sphingolipid metabolism inhibitors in phylogenetically diverse species of the filamentous fungus Fusarium.</title>
        <authorList>
            <person name="Kim H.-S."/>
            <person name="Busman M."/>
            <person name="Brown D.W."/>
            <person name="Divon H."/>
            <person name="Uhlig S."/>
            <person name="Proctor R.H."/>
        </authorList>
    </citation>
    <scope>NUCLEOTIDE SEQUENCE [LARGE SCALE GENOMIC DNA]</scope>
    <source>
        <strain evidence="2 3">NRRL 20459</strain>
    </source>
</reference>
<feature type="region of interest" description="Disordered" evidence="1">
    <location>
        <begin position="42"/>
        <end position="71"/>
    </location>
</feature>
<evidence type="ECO:0000256" key="1">
    <source>
        <dbReference type="SAM" id="MobiDB-lite"/>
    </source>
</evidence>
<accession>A0A8H4L1K7</accession>